<evidence type="ECO:0000313" key="5">
    <source>
        <dbReference type="Proteomes" id="UP000750711"/>
    </source>
</evidence>
<dbReference type="EMBL" id="JAGHQM010000446">
    <property type="protein sequence ID" value="KAH0561943.1"/>
    <property type="molecule type" value="Genomic_DNA"/>
</dbReference>
<reference evidence="4" key="1">
    <citation type="submission" date="2021-03" db="EMBL/GenBank/DDBJ databases">
        <title>Comparative genomics and phylogenomic investigation of the class Geoglossomycetes provide insights into ecological specialization and systematics.</title>
        <authorList>
            <person name="Melie T."/>
            <person name="Pirro S."/>
            <person name="Miller A.N."/>
            <person name="Quandt A."/>
        </authorList>
    </citation>
    <scope>NUCLEOTIDE SEQUENCE</scope>
    <source>
        <strain evidence="4">CAQ_001_2017</strain>
    </source>
</reference>
<dbReference type="InterPro" id="IPR011009">
    <property type="entry name" value="Kinase-like_dom_sf"/>
</dbReference>
<feature type="region of interest" description="Disordered" evidence="2">
    <location>
        <begin position="176"/>
        <end position="201"/>
    </location>
</feature>
<dbReference type="GO" id="GO:0004103">
    <property type="term" value="F:choline kinase activity"/>
    <property type="evidence" value="ECO:0007669"/>
    <property type="project" value="TreeGrafter"/>
</dbReference>
<feature type="region of interest" description="Disordered" evidence="2">
    <location>
        <begin position="1"/>
        <end position="38"/>
    </location>
</feature>
<comment type="similarity">
    <text evidence="1">Belongs to the choline/ethanolamine kinase family.</text>
</comment>
<dbReference type="GO" id="GO:0004305">
    <property type="term" value="F:ethanolamine kinase activity"/>
    <property type="evidence" value="ECO:0007669"/>
    <property type="project" value="TreeGrafter"/>
</dbReference>
<dbReference type="Gene3D" id="3.30.200.20">
    <property type="entry name" value="Phosphorylase Kinase, domain 1"/>
    <property type="match status" value="1"/>
</dbReference>
<name>A0A9P8RR86_9PEZI</name>
<dbReference type="Pfam" id="PF04428">
    <property type="entry name" value="Choline_kin_N"/>
    <property type="match status" value="1"/>
</dbReference>
<accession>A0A9P8RR86</accession>
<feature type="region of interest" description="Disordered" evidence="2">
    <location>
        <begin position="58"/>
        <end position="93"/>
    </location>
</feature>
<dbReference type="AlphaFoldDB" id="A0A9P8RR86"/>
<dbReference type="Pfam" id="PF01633">
    <property type="entry name" value="Choline_kinase"/>
    <property type="match status" value="1"/>
</dbReference>
<dbReference type="SUPFAM" id="SSF56112">
    <property type="entry name" value="Protein kinase-like (PK-like)"/>
    <property type="match status" value="1"/>
</dbReference>
<dbReference type="Gene3D" id="3.90.1200.10">
    <property type="match status" value="1"/>
</dbReference>
<dbReference type="GO" id="GO:0005737">
    <property type="term" value="C:cytoplasm"/>
    <property type="evidence" value="ECO:0007669"/>
    <property type="project" value="TreeGrafter"/>
</dbReference>
<comment type="caution">
    <text evidence="4">The sequence shown here is derived from an EMBL/GenBank/DDBJ whole genome shotgun (WGS) entry which is preliminary data.</text>
</comment>
<feature type="compositionally biased region" description="Basic and acidic residues" evidence="2">
    <location>
        <begin position="188"/>
        <end position="201"/>
    </location>
</feature>
<protein>
    <recommendedName>
        <fullName evidence="3">Choline kinase N-terminal domain-containing protein</fullName>
    </recommendedName>
</protein>
<feature type="domain" description="Choline kinase N-terminal" evidence="3">
    <location>
        <begin position="153"/>
        <end position="231"/>
    </location>
</feature>
<dbReference type="Proteomes" id="UP000750711">
    <property type="component" value="Unassembled WGS sequence"/>
</dbReference>
<organism evidence="4 5">
    <name type="scientific">Trichoglossum hirsutum</name>
    <dbReference type="NCBI Taxonomy" id="265104"/>
    <lineage>
        <taxon>Eukaryota</taxon>
        <taxon>Fungi</taxon>
        <taxon>Dikarya</taxon>
        <taxon>Ascomycota</taxon>
        <taxon>Pezizomycotina</taxon>
        <taxon>Geoglossomycetes</taxon>
        <taxon>Geoglossales</taxon>
        <taxon>Geoglossaceae</taxon>
        <taxon>Trichoglossum</taxon>
    </lineage>
</organism>
<dbReference type="PANTHER" id="PTHR22603">
    <property type="entry name" value="CHOLINE/ETHANOALAMINE KINASE"/>
    <property type="match status" value="1"/>
</dbReference>
<dbReference type="InterPro" id="IPR007521">
    <property type="entry name" value="Choline_kin_N"/>
</dbReference>
<proteinExistence type="inferred from homology"/>
<gene>
    <name evidence="4" type="ORF">GP486_003350</name>
</gene>
<dbReference type="GO" id="GO:0006646">
    <property type="term" value="P:phosphatidylethanolamine biosynthetic process"/>
    <property type="evidence" value="ECO:0007669"/>
    <property type="project" value="TreeGrafter"/>
</dbReference>
<dbReference type="PANTHER" id="PTHR22603:SF93">
    <property type="entry name" value="RE24176P"/>
    <property type="match status" value="1"/>
</dbReference>
<evidence type="ECO:0000256" key="2">
    <source>
        <dbReference type="SAM" id="MobiDB-lite"/>
    </source>
</evidence>
<evidence type="ECO:0000256" key="1">
    <source>
        <dbReference type="ARBA" id="ARBA00038211"/>
    </source>
</evidence>
<dbReference type="CDD" id="cd05157">
    <property type="entry name" value="ETNK_euk"/>
    <property type="match status" value="1"/>
</dbReference>
<keyword evidence="5" id="KW-1185">Reference proteome</keyword>
<feature type="region of interest" description="Disordered" evidence="2">
    <location>
        <begin position="134"/>
        <end position="160"/>
    </location>
</feature>
<sequence length="712" mass="80474">MEDFKPPRPSSAKAVAISEPEASPRLQPISNTKTGSRDTQYFQAGLAAQVLDWLQEERSRRASWKQKQNDTDDLGGGPIRSYRRPSDSSEGSDALDRLEQILAENAISSSKPPSARSTPRLFAIDHRASISSSRRSSSFRKLRRPSTGASSDTDYQDGDAIVPNCDTILDNSKTLNYTGGGGCSGTESSDRNKLSKRAQREQESWDSFKNEIVRLTHTLKLKGWRRVPLDRGREIEVERISGALTNAVYMVSPPKNIVSPNTESPDIAISLAPKKPPPKLLLRIYGPQVEHLIDRETELRVLQRLARKRIGPRLLGTFINGRFEEFFYARTLTSQDLRIPDTSRQIAKRMRELHDGIELLEQEQEAGPNVWKNWDQWVERSQQIMAWVDRKMTSKAQDPKWPKLGVWRDRGLICGVKWPVFRHAVERYREWLNEKYGGREAIKKQLVFAHNDAQYGNILRLQPSGESPLLLPANEHKQLIVIDFEYAAANLPGLEFANHFTEWCYNYHDPDKPYALDEARYPTPSEQRTFVKAYVGHHPAYHHSRPTSGSRSLSSISTFTLDARSPPLQAVDDEDRQDQEIEREVERLIQDARLWRAANSAQWVAWGIVQAHIPGIGDDLKTTGDALGGGPEQGVTHQISTPVPASAGEATLTEASQGEDLNPNMSDEDEFDYLAYAQERAMFFWGDLLNLGIISTDELPSQLLLKLKTVNY</sequence>
<feature type="compositionally biased region" description="Polar residues" evidence="2">
    <location>
        <begin position="28"/>
        <end position="38"/>
    </location>
</feature>
<evidence type="ECO:0000259" key="3">
    <source>
        <dbReference type="Pfam" id="PF04428"/>
    </source>
</evidence>
<evidence type="ECO:0000313" key="4">
    <source>
        <dbReference type="EMBL" id="KAH0561943.1"/>
    </source>
</evidence>